<dbReference type="EMBL" id="LAZR01034489">
    <property type="protein sequence ID" value="KKL45158.1"/>
    <property type="molecule type" value="Genomic_DNA"/>
</dbReference>
<reference evidence="2" key="1">
    <citation type="journal article" date="2015" name="Nature">
        <title>Complex archaea that bridge the gap between prokaryotes and eukaryotes.</title>
        <authorList>
            <person name="Spang A."/>
            <person name="Saw J.H."/>
            <person name="Jorgensen S.L."/>
            <person name="Zaremba-Niedzwiedzka K."/>
            <person name="Martijn J."/>
            <person name="Lind A.E."/>
            <person name="van Eijk R."/>
            <person name="Schleper C."/>
            <person name="Guy L."/>
            <person name="Ettema T.J."/>
        </authorList>
    </citation>
    <scope>NUCLEOTIDE SEQUENCE</scope>
</reference>
<sequence length="45" mass="4711">RRVGPPLALPDQVGEVAARRHETNAAGGRGEVNAHLGEESPVALR</sequence>
<dbReference type="AlphaFoldDB" id="A0A0F9C746"/>
<gene>
    <name evidence="2" type="ORF">LCGC14_2358450</name>
</gene>
<accession>A0A0F9C746</accession>
<feature type="region of interest" description="Disordered" evidence="1">
    <location>
        <begin position="1"/>
        <end position="45"/>
    </location>
</feature>
<feature type="non-terminal residue" evidence="2">
    <location>
        <position position="1"/>
    </location>
</feature>
<name>A0A0F9C746_9ZZZZ</name>
<evidence type="ECO:0000256" key="1">
    <source>
        <dbReference type="SAM" id="MobiDB-lite"/>
    </source>
</evidence>
<comment type="caution">
    <text evidence="2">The sequence shown here is derived from an EMBL/GenBank/DDBJ whole genome shotgun (WGS) entry which is preliminary data.</text>
</comment>
<protein>
    <submittedName>
        <fullName evidence="2">Uncharacterized protein</fullName>
    </submittedName>
</protein>
<organism evidence="2">
    <name type="scientific">marine sediment metagenome</name>
    <dbReference type="NCBI Taxonomy" id="412755"/>
    <lineage>
        <taxon>unclassified sequences</taxon>
        <taxon>metagenomes</taxon>
        <taxon>ecological metagenomes</taxon>
    </lineage>
</organism>
<proteinExistence type="predicted"/>
<evidence type="ECO:0000313" key="2">
    <source>
        <dbReference type="EMBL" id="KKL45158.1"/>
    </source>
</evidence>